<name>A0ABN7N432_9BURK</name>
<dbReference type="InterPro" id="IPR035906">
    <property type="entry name" value="MetI-like_sf"/>
</dbReference>
<keyword evidence="7 8" id="KW-0472">Membrane</keyword>
<feature type="transmembrane region" description="Helical" evidence="8">
    <location>
        <begin position="439"/>
        <end position="463"/>
    </location>
</feature>
<protein>
    <recommendedName>
        <fullName evidence="9">ABC transmembrane type-1 domain-containing protein</fullName>
    </recommendedName>
</protein>
<dbReference type="PROSITE" id="PS50928">
    <property type="entry name" value="ABC_TM1"/>
    <property type="match status" value="2"/>
</dbReference>
<evidence type="ECO:0000256" key="1">
    <source>
        <dbReference type="ARBA" id="ARBA00004651"/>
    </source>
</evidence>
<dbReference type="EMBL" id="CAJNAU010000107">
    <property type="protein sequence ID" value="CAE6845103.1"/>
    <property type="molecule type" value="Genomic_DNA"/>
</dbReference>
<evidence type="ECO:0000313" key="10">
    <source>
        <dbReference type="EMBL" id="CAE6845103.1"/>
    </source>
</evidence>
<feature type="transmembrane region" description="Helical" evidence="8">
    <location>
        <begin position="222"/>
        <end position="244"/>
    </location>
</feature>
<dbReference type="InterPro" id="IPR000515">
    <property type="entry name" value="MetI-like"/>
</dbReference>
<feature type="domain" description="ABC transmembrane type-1" evidence="9">
    <location>
        <begin position="404"/>
        <end position="592"/>
    </location>
</feature>
<feature type="transmembrane region" description="Helical" evidence="8">
    <location>
        <begin position="170"/>
        <end position="189"/>
    </location>
</feature>
<dbReference type="CDD" id="cd06261">
    <property type="entry name" value="TM_PBP2"/>
    <property type="match status" value="2"/>
</dbReference>
<sequence length="601" mass="65241">MNKSIVHPIYQSGFVSPDRPPAWMVKLRAALPLLPALLFLGIFFFYPVIRLLALSLLNSNGHVTAANYSRIASDPVYIDVLKITFRISMWTTVVAIISAYPVAYLLANSSMKKSRILTIWVLIPFWTSFLVRTFAWILLLGQNGLINRLLISLGVAGAPISLLYNMTGTLVGMIHAMIPLAILTMLPVMQKIDPNMVRAAGILGAPKSQAFWRIYFPQSLPGVSAAAIMVFITSLGFFISPSLLGGPHETMITQLIITQIQELLNWGFAGALAVLLLIATFVVFFAYDRILGIASLTGQGRSASSKPGAASRLGAYVLGGIGSLCALIELGLFRSFQLTRANGPGRLTVRKAFFWLVIGFLLIPELILIPASFTAGEVVEFPPAGFSLRWYDTYFTSPAWRDATINSLTIGVASAFIALVIGSMAAFAVTRARLPGKSIVLAMMLSPLIVPRVVIAVGLFYLYSKVDLVGTLTGLTFGHAVLSIPYVFITVMAILTTYDDRLDQAASTLGANRAKTLWYITLPQLKGGLVSAFLFAFITSFDDLTIALFVTGGIVSTLPRQMWGDMVLQVNPTLAAVSSVLLVAVTTLLLVGERLRHRRVD</sequence>
<feature type="domain" description="ABC transmembrane type-1" evidence="9">
    <location>
        <begin position="81"/>
        <end position="287"/>
    </location>
</feature>
<dbReference type="RefSeq" id="WP_200621895.1">
    <property type="nucleotide sequence ID" value="NZ_CAJNAU010000107.1"/>
</dbReference>
<dbReference type="Gene3D" id="1.10.3720.10">
    <property type="entry name" value="MetI-like"/>
    <property type="match status" value="2"/>
</dbReference>
<feature type="transmembrane region" description="Helical" evidence="8">
    <location>
        <begin position="264"/>
        <end position="287"/>
    </location>
</feature>
<dbReference type="Proteomes" id="UP000674425">
    <property type="component" value="Unassembled WGS sequence"/>
</dbReference>
<gene>
    <name evidence="10" type="ORF">R69658_06904</name>
</gene>
<feature type="transmembrane region" description="Helical" evidence="8">
    <location>
        <begin position="353"/>
        <end position="373"/>
    </location>
</feature>
<keyword evidence="5 8" id="KW-0812">Transmembrane</keyword>
<evidence type="ECO:0000256" key="2">
    <source>
        <dbReference type="ARBA" id="ARBA00007069"/>
    </source>
</evidence>
<comment type="subcellular location">
    <subcellularLocation>
        <location evidence="1 8">Cell membrane</location>
        <topology evidence="1 8">Multi-pass membrane protein</topology>
    </subcellularLocation>
</comment>
<dbReference type="Pfam" id="PF00528">
    <property type="entry name" value="BPD_transp_1"/>
    <property type="match status" value="2"/>
</dbReference>
<evidence type="ECO:0000256" key="7">
    <source>
        <dbReference type="ARBA" id="ARBA00023136"/>
    </source>
</evidence>
<dbReference type="SUPFAM" id="SSF161098">
    <property type="entry name" value="MetI-like"/>
    <property type="match status" value="2"/>
</dbReference>
<evidence type="ECO:0000256" key="6">
    <source>
        <dbReference type="ARBA" id="ARBA00022989"/>
    </source>
</evidence>
<feature type="transmembrane region" description="Helical" evidence="8">
    <location>
        <begin position="313"/>
        <end position="333"/>
    </location>
</feature>
<feature type="transmembrane region" description="Helical" evidence="8">
    <location>
        <begin position="405"/>
        <end position="427"/>
    </location>
</feature>
<feature type="transmembrane region" description="Helical" evidence="8">
    <location>
        <begin position="574"/>
        <end position="592"/>
    </location>
</feature>
<proteinExistence type="inferred from homology"/>
<feature type="transmembrane region" description="Helical" evidence="8">
    <location>
        <begin position="29"/>
        <end position="49"/>
    </location>
</feature>
<evidence type="ECO:0000259" key="9">
    <source>
        <dbReference type="PROSITE" id="PS50928"/>
    </source>
</evidence>
<evidence type="ECO:0000313" key="11">
    <source>
        <dbReference type="Proteomes" id="UP000674425"/>
    </source>
</evidence>
<evidence type="ECO:0000256" key="3">
    <source>
        <dbReference type="ARBA" id="ARBA00022448"/>
    </source>
</evidence>
<comment type="caution">
    <text evidence="10">The sequence shown here is derived from an EMBL/GenBank/DDBJ whole genome shotgun (WGS) entry which is preliminary data.</text>
</comment>
<feature type="transmembrane region" description="Helical" evidence="8">
    <location>
        <begin position="87"/>
        <end position="107"/>
    </location>
</feature>
<feature type="transmembrane region" description="Helical" evidence="8">
    <location>
        <begin position="475"/>
        <end position="495"/>
    </location>
</feature>
<keyword evidence="4" id="KW-1003">Cell membrane</keyword>
<comment type="similarity">
    <text evidence="2">Belongs to the binding-protein-dependent transport system permease family. CysTW subfamily.</text>
</comment>
<accession>A0ABN7N432</accession>
<keyword evidence="11" id="KW-1185">Reference proteome</keyword>
<reference evidence="10 11" key="1">
    <citation type="submission" date="2021-02" db="EMBL/GenBank/DDBJ databases">
        <authorList>
            <person name="Vanwijnsberghe S."/>
        </authorList>
    </citation>
    <scope>NUCLEOTIDE SEQUENCE [LARGE SCALE GENOMIC DNA]</scope>
    <source>
        <strain evidence="10 11">R-69658</strain>
    </source>
</reference>
<evidence type="ECO:0000256" key="5">
    <source>
        <dbReference type="ARBA" id="ARBA00022692"/>
    </source>
</evidence>
<evidence type="ECO:0000256" key="8">
    <source>
        <dbReference type="RuleBase" id="RU363032"/>
    </source>
</evidence>
<feature type="transmembrane region" description="Helical" evidence="8">
    <location>
        <begin position="145"/>
        <end position="163"/>
    </location>
</feature>
<feature type="transmembrane region" description="Helical" evidence="8">
    <location>
        <begin position="119"/>
        <end position="139"/>
    </location>
</feature>
<dbReference type="PANTHER" id="PTHR42929:SF5">
    <property type="entry name" value="ABC TRANSPORTER PERMEASE PROTEIN"/>
    <property type="match status" value="1"/>
</dbReference>
<organism evidence="10 11">
    <name type="scientific">Paraburkholderia aspalathi</name>
    <dbReference type="NCBI Taxonomy" id="1324617"/>
    <lineage>
        <taxon>Bacteria</taxon>
        <taxon>Pseudomonadati</taxon>
        <taxon>Pseudomonadota</taxon>
        <taxon>Betaproteobacteria</taxon>
        <taxon>Burkholderiales</taxon>
        <taxon>Burkholderiaceae</taxon>
        <taxon>Paraburkholderia</taxon>
    </lineage>
</organism>
<keyword evidence="6 8" id="KW-1133">Transmembrane helix</keyword>
<keyword evidence="3 8" id="KW-0813">Transport</keyword>
<dbReference type="PANTHER" id="PTHR42929">
    <property type="entry name" value="INNER MEMBRANE ABC TRANSPORTER PERMEASE PROTEIN YDCU-RELATED-RELATED"/>
    <property type="match status" value="1"/>
</dbReference>
<evidence type="ECO:0000256" key="4">
    <source>
        <dbReference type="ARBA" id="ARBA00022475"/>
    </source>
</evidence>